<keyword evidence="1" id="KW-0533">Nickel</keyword>
<dbReference type="Gene3D" id="3.30.1340.20">
    <property type="entry name" value="3H domain"/>
    <property type="match status" value="1"/>
</dbReference>
<dbReference type="InterPro" id="IPR026043">
    <property type="entry name" value="NadR"/>
</dbReference>
<dbReference type="Proteomes" id="UP000574276">
    <property type="component" value="Unassembled WGS sequence"/>
</dbReference>
<dbReference type="AlphaFoldDB" id="A0A839K5N7"/>
<feature type="domain" description="3H" evidence="2">
    <location>
        <begin position="73"/>
        <end position="168"/>
    </location>
</feature>
<dbReference type="PIRSF" id="PIRSF037847">
    <property type="entry name" value="NiaR"/>
    <property type="match status" value="1"/>
</dbReference>
<dbReference type="InterPro" id="IPR036388">
    <property type="entry name" value="WH-like_DNA-bd_sf"/>
</dbReference>
<evidence type="ECO:0000256" key="1">
    <source>
        <dbReference type="PIRSR" id="PIRSR037847-1"/>
    </source>
</evidence>
<dbReference type="PANTHER" id="PTHR40068:SF1">
    <property type="entry name" value="TRANSCRIPTION REPRESSOR NIAR-RELATED"/>
    <property type="match status" value="1"/>
</dbReference>
<sequence>MEGSKRRELLVKMLSEQSEPVSGGELSKRLGVSRQVIVQDIALLRASEVNIISTTKGYLIYQAENKQVKRLMKVRHTTEQIEDELCTIVDNGGKVLDVLVTHQIYGPITTALTIRNRQDVYDFVKKVHEKKIVPLKDLTDGVHQHTVETDSEASLDRVEQALDQKGYLIRSE</sequence>
<dbReference type="SUPFAM" id="SSF75500">
    <property type="entry name" value="Putative transcriptional regulator TM1602, C-terminal domain"/>
    <property type="match status" value="1"/>
</dbReference>
<dbReference type="Pfam" id="PF08279">
    <property type="entry name" value="HTH_11"/>
    <property type="match status" value="1"/>
</dbReference>
<organism evidence="4 5">
    <name type="scientific">Variimorphobacter saccharofermentans</name>
    <dbReference type="NCBI Taxonomy" id="2755051"/>
    <lineage>
        <taxon>Bacteria</taxon>
        <taxon>Bacillati</taxon>
        <taxon>Bacillota</taxon>
        <taxon>Clostridia</taxon>
        <taxon>Lachnospirales</taxon>
        <taxon>Lachnospiraceae</taxon>
        <taxon>Variimorphobacter</taxon>
    </lineage>
</organism>
<evidence type="ECO:0000259" key="3">
    <source>
        <dbReference type="Pfam" id="PF08279"/>
    </source>
</evidence>
<dbReference type="InterPro" id="IPR036390">
    <property type="entry name" value="WH_DNA-bd_sf"/>
</dbReference>
<keyword evidence="1" id="KW-0479">Metal-binding</keyword>
<dbReference type="InterPro" id="IPR035922">
    <property type="entry name" value="3H_dom_sf"/>
</dbReference>
<evidence type="ECO:0000259" key="2">
    <source>
        <dbReference type="Pfam" id="PF02829"/>
    </source>
</evidence>
<reference evidence="4 5" key="1">
    <citation type="submission" date="2020-07" db="EMBL/GenBank/DDBJ databases">
        <title>Characterization and genome sequencing of isolate MD1, a novel member within the family Lachnospiraceae.</title>
        <authorList>
            <person name="Rettenmaier R."/>
            <person name="Di Bello L."/>
            <person name="Zinser C."/>
            <person name="Scheitz K."/>
            <person name="Liebl W."/>
            <person name="Zverlov V."/>
        </authorList>
    </citation>
    <scope>NUCLEOTIDE SEQUENCE [LARGE SCALE GENOMIC DNA]</scope>
    <source>
        <strain evidence="4 5">MD1</strain>
    </source>
</reference>
<feature type="binding site" evidence="1">
    <location>
        <position position="76"/>
    </location>
    <ligand>
        <name>Ni(2+)</name>
        <dbReference type="ChEBI" id="CHEBI:49786"/>
    </ligand>
</feature>
<dbReference type="GO" id="GO:0046872">
    <property type="term" value="F:metal ion binding"/>
    <property type="evidence" value="ECO:0007669"/>
    <property type="project" value="UniProtKB-KW"/>
</dbReference>
<protein>
    <submittedName>
        <fullName evidence="4">Transcription repressor NadR</fullName>
    </submittedName>
</protein>
<feature type="binding site" evidence="1">
    <location>
        <position position="145"/>
    </location>
    <ligand>
        <name>Ni(2+)</name>
        <dbReference type="ChEBI" id="CHEBI:49786"/>
    </ligand>
</feature>
<comment type="caution">
    <text evidence="4">The sequence shown here is derived from an EMBL/GenBank/DDBJ whole genome shotgun (WGS) entry which is preliminary data.</text>
</comment>
<gene>
    <name evidence="4" type="ORF">H0486_17340</name>
</gene>
<keyword evidence="5" id="KW-1185">Reference proteome</keyword>
<feature type="domain" description="Helix-turn-helix type 11" evidence="3">
    <location>
        <begin position="6"/>
        <end position="58"/>
    </location>
</feature>
<accession>A0A839K5N7</accession>
<dbReference type="Pfam" id="PF02829">
    <property type="entry name" value="3H"/>
    <property type="match status" value="1"/>
</dbReference>
<proteinExistence type="predicted"/>
<dbReference type="InterPro" id="IPR013196">
    <property type="entry name" value="HTH_11"/>
</dbReference>
<feature type="binding site" evidence="1">
    <location>
        <position position="84"/>
    </location>
    <ligand>
        <name>Ni(2+)</name>
        <dbReference type="ChEBI" id="CHEBI:49786"/>
    </ligand>
</feature>
<dbReference type="InterPro" id="IPR004173">
    <property type="entry name" value="3H_domain"/>
</dbReference>
<name>A0A839K5N7_9FIRM</name>
<dbReference type="PANTHER" id="PTHR40068">
    <property type="entry name" value="TRANSCRIPTION REPRESSOR NIAR-RELATED"/>
    <property type="match status" value="1"/>
</dbReference>
<evidence type="ECO:0000313" key="4">
    <source>
        <dbReference type="EMBL" id="MBB2184637.1"/>
    </source>
</evidence>
<feature type="binding site" evidence="1">
    <location>
        <position position="143"/>
    </location>
    <ligand>
        <name>Ni(2+)</name>
        <dbReference type="ChEBI" id="CHEBI:49786"/>
    </ligand>
</feature>
<evidence type="ECO:0000313" key="5">
    <source>
        <dbReference type="Proteomes" id="UP000574276"/>
    </source>
</evidence>
<dbReference type="RefSeq" id="WP_228354198.1">
    <property type="nucleotide sequence ID" value="NZ_JACEGA010000001.1"/>
</dbReference>
<dbReference type="EMBL" id="JACEGA010000001">
    <property type="protein sequence ID" value="MBB2184637.1"/>
    <property type="molecule type" value="Genomic_DNA"/>
</dbReference>
<dbReference type="SUPFAM" id="SSF46785">
    <property type="entry name" value="Winged helix' DNA-binding domain"/>
    <property type="match status" value="1"/>
</dbReference>
<dbReference type="Gene3D" id="1.10.10.10">
    <property type="entry name" value="Winged helix-like DNA-binding domain superfamily/Winged helix DNA-binding domain"/>
    <property type="match status" value="1"/>
</dbReference>